<organism evidence="2 3">
    <name type="scientific">Clostridium puniceum</name>
    <dbReference type="NCBI Taxonomy" id="29367"/>
    <lineage>
        <taxon>Bacteria</taxon>
        <taxon>Bacillati</taxon>
        <taxon>Bacillota</taxon>
        <taxon>Clostridia</taxon>
        <taxon>Eubacteriales</taxon>
        <taxon>Clostridiaceae</taxon>
        <taxon>Clostridium</taxon>
    </lineage>
</organism>
<dbReference type="PANTHER" id="PTHR36832">
    <property type="entry name" value="SLR1174 PROTEIN-RELATED"/>
    <property type="match status" value="1"/>
</dbReference>
<dbReference type="RefSeq" id="WP_077848067.1">
    <property type="nucleotide sequence ID" value="NZ_LZZM01000179.1"/>
</dbReference>
<keyword evidence="3" id="KW-1185">Reference proteome</keyword>
<dbReference type="STRING" id="29367.CLPUN_29920"/>
<accession>A0A1S8TEW8</accession>
<evidence type="ECO:0000313" key="2">
    <source>
        <dbReference type="EMBL" id="OOM75955.1"/>
    </source>
</evidence>
<proteinExistence type="predicted"/>
<dbReference type="Proteomes" id="UP000190890">
    <property type="component" value="Unassembled WGS sequence"/>
</dbReference>
<protein>
    <recommendedName>
        <fullName evidence="4">ABC-2 family transporter protein</fullName>
    </recommendedName>
</protein>
<comment type="caution">
    <text evidence="2">The sequence shown here is derived from an EMBL/GenBank/DDBJ whole genome shotgun (WGS) entry which is preliminary data.</text>
</comment>
<keyword evidence="1" id="KW-1133">Transmembrane helix</keyword>
<evidence type="ECO:0000313" key="3">
    <source>
        <dbReference type="Proteomes" id="UP000190890"/>
    </source>
</evidence>
<feature type="transmembrane region" description="Helical" evidence="1">
    <location>
        <begin position="60"/>
        <end position="82"/>
    </location>
</feature>
<sequence length="91" mass="10205">MVYQVISEILSRILIPLIFFPEALQKMLFFLPFHYITYVPACVVMGKYSLGGITMEISQIVMIQGVAVAIVIILSEVIYRLAMNKYTDAGG</sequence>
<dbReference type="AlphaFoldDB" id="A0A1S8TEW8"/>
<dbReference type="Pfam" id="PF06182">
    <property type="entry name" value="ABC2_membrane_6"/>
    <property type="match status" value="1"/>
</dbReference>
<evidence type="ECO:0008006" key="4">
    <source>
        <dbReference type="Google" id="ProtNLM"/>
    </source>
</evidence>
<keyword evidence="1" id="KW-0472">Membrane</keyword>
<dbReference type="PANTHER" id="PTHR36832:SF1">
    <property type="entry name" value="SLR1174 PROTEIN"/>
    <property type="match status" value="1"/>
</dbReference>
<keyword evidence="1" id="KW-0812">Transmembrane</keyword>
<dbReference type="InterPro" id="IPR010390">
    <property type="entry name" value="ABC-2_transporter-like"/>
</dbReference>
<gene>
    <name evidence="2" type="ORF">CLPUN_29920</name>
</gene>
<dbReference type="OrthoDB" id="9783401at2"/>
<evidence type="ECO:0000256" key="1">
    <source>
        <dbReference type="SAM" id="Phobius"/>
    </source>
</evidence>
<dbReference type="EMBL" id="LZZM01000179">
    <property type="protein sequence ID" value="OOM75955.1"/>
    <property type="molecule type" value="Genomic_DNA"/>
</dbReference>
<name>A0A1S8TEW8_9CLOT</name>
<reference evidence="2 3" key="1">
    <citation type="submission" date="2016-05" db="EMBL/GenBank/DDBJ databases">
        <title>Microbial solvent formation.</title>
        <authorList>
            <person name="Poehlein A."/>
            <person name="Montoya Solano J.D."/>
            <person name="Flitsch S."/>
            <person name="Krabben P."/>
            <person name="Duerre P."/>
            <person name="Daniel R."/>
        </authorList>
    </citation>
    <scope>NUCLEOTIDE SEQUENCE [LARGE SCALE GENOMIC DNA]</scope>
    <source>
        <strain evidence="2 3">DSM 2619</strain>
    </source>
</reference>